<dbReference type="PANTHER" id="PTHR12143:SF42">
    <property type="entry name" value="PUTATIVE SUBFAMILY (AFU_ORTHOLOGUE AFUA_6G13760)-RELATED"/>
    <property type="match status" value="1"/>
</dbReference>
<keyword evidence="4" id="KW-1185">Reference proteome</keyword>
<dbReference type="GO" id="GO:0006516">
    <property type="term" value="P:glycoprotein catabolic process"/>
    <property type="evidence" value="ECO:0007669"/>
    <property type="project" value="TreeGrafter"/>
</dbReference>
<proteinExistence type="predicted"/>
<protein>
    <recommendedName>
        <fullName evidence="2">Glycosyl hydrolase family 92 N-terminal domain-containing protein</fullName>
    </recommendedName>
</protein>
<dbReference type="GO" id="GO:0030246">
    <property type="term" value="F:carbohydrate binding"/>
    <property type="evidence" value="ECO:0007669"/>
    <property type="project" value="InterPro"/>
</dbReference>
<feature type="chain" id="PRO_5043710033" description="Glycosyl hydrolase family 92 N-terminal domain-containing protein" evidence="1">
    <location>
        <begin position="25"/>
        <end position="100"/>
    </location>
</feature>
<comment type="caution">
    <text evidence="3">The sequence shown here is derived from an EMBL/GenBank/DDBJ whole genome shotgun (WGS) entry which is preliminary data.</text>
</comment>
<sequence>MVSRILPWVYASLWMLYITPPILGAAVGSADTTVRDPASLVNLFIGTTKGGHTFPGVTLPHGMVKVGPDTNSPDNHAGYDGNPDFNFVGFSQMHDDGGQS</sequence>
<dbReference type="GO" id="GO:0000224">
    <property type="term" value="F:peptide-N4-(N-acetyl-beta-glucosaminyl)asparagine amidase activity"/>
    <property type="evidence" value="ECO:0007669"/>
    <property type="project" value="TreeGrafter"/>
</dbReference>
<evidence type="ECO:0000313" key="4">
    <source>
        <dbReference type="Proteomes" id="UP001385951"/>
    </source>
</evidence>
<dbReference type="AlphaFoldDB" id="A0AAW0GCU5"/>
<dbReference type="InterPro" id="IPR014718">
    <property type="entry name" value="GH-type_carb-bd"/>
</dbReference>
<dbReference type="PANTHER" id="PTHR12143">
    <property type="entry name" value="PEPTIDE N-GLYCANASE PNGASE -RELATED"/>
    <property type="match status" value="1"/>
</dbReference>
<accession>A0AAW0GCU5</accession>
<evidence type="ECO:0000259" key="2">
    <source>
        <dbReference type="Pfam" id="PF17678"/>
    </source>
</evidence>
<name>A0AAW0GCU5_9APHY</name>
<dbReference type="InterPro" id="IPR041371">
    <property type="entry name" value="GH92_N"/>
</dbReference>
<dbReference type="InterPro" id="IPR050883">
    <property type="entry name" value="PNGase"/>
</dbReference>
<gene>
    <name evidence="3" type="ORF">QCA50_006902</name>
</gene>
<dbReference type="GO" id="GO:0005634">
    <property type="term" value="C:nucleus"/>
    <property type="evidence" value="ECO:0007669"/>
    <property type="project" value="TreeGrafter"/>
</dbReference>
<dbReference type="GO" id="GO:0005829">
    <property type="term" value="C:cytosol"/>
    <property type="evidence" value="ECO:0007669"/>
    <property type="project" value="TreeGrafter"/>
</dbReference>
<dbReference type="Proteomes" id="UP001385951">
    <property type="component" value="Unassembled WGS sequence"/>
</dbReference>
<dbReference type="Pfam" id="PF17678">
    <property type="entry name" value="Glyco_hydro_92N"/>
    <property type="match status" value="1"/>
</dbReference>
<feature type="signal peptide" evidence="1">
    <location>
        <begin position="1"/>
        <end position="24"/>
    </location>
</feature>
<dbReference type="Gene3D" id="2.70.98.10">
    <property type="match status" value="1"/>
</dbReference>
<evidence type="ECO:0000256" key="1">
    <source>
        <dbReference type="SAM" id="SignalP"/>
    </source>
</evidence>
<dbReference type="EMBL" id="JASBNA010000007">
    <property type="protein sequence ID" value="KAK7690247.1"/>
    <property type="molecule type" value="Genomic_DNA"/>
</dbReference>
<feature type="domain" description="Glycosyl hydrolase family 92 N-terminal" evidence="2">
    <location>
        <begin position="40"/>
        <end position="97"/>
    </location>
</feature>
<organism evidence="3 4">
    <name type="scientific">Cerrena zonata</name>
    <dbReference type="NCBI Taxonomy" id="2478898"/>
    <lineage>
        <taxon>Eukaryota</taxon>
        <taxon>Fungi</taxon>
        <taxon>Dikarya</taxon>
        <taxon>Basidiomycota</taxon>
        <taxon>Agaricomycotina</taxon>
        <taxon>Agaricomycetes</taxon>
        <taxon>Polyporales</taxon>
        <taxon>Cerrenaceae</taxon>
        <taxon>Cerrena</taxon>
    </lineage>
</organism>
<keyword evidence="1" id="KW-0732">Signal</keyword>
<reference evidence="3 4" key="1">
    <citation type="submission" date="2022-09" db="EMBL/GenBank/DDBJ databases">
        <authorList>
            <person name="Palmer J.M."/>
        </authorList>
    </citation>
    <scope>NUCLEOTIDE SEQUENCE [LARGE SCALE GENOMIC DNA]</scope>
    <source>
        <strain evidence="3 4">DSM 7382</strain>
    </source>
</reference>
<evidence type="ECO:0000313" key="3">
    <source>
        <dbReference type="EMBL" id="KAK7690247.1"/>
    </source>
</evidence>